<dbReference type="InterPro" id="IPR004655">
    <property type="entry name" value="FabH"/>
</dbReference>
<dbReference type="EC" id="2.3.1.180" evidence="9"/>
<feature type="domain" description="Beta-ketoacyl-[acyl-carrier-protein] synthase III N-terminal" evidence="11">
    <location>
        <begin position="109"/>
        <end position="180"/>
    </location>
</feature>
<dbReference type="AlphaFoldDB" id="A0A9D1LBU6"/>
<comment type="function">
    <text evidence="9">Catalyzes the condensation reaction of fatty acid synthesis by the addition to an acyl acceptor of two carbons from malonyl-ACP. Catalyzes the first condensation reaction which initiates fatty acid synthesis and may therefore play a role in governing the total rate of fatty acid production. Possesses both acetoacetyl-ACP synthase and acetyl transacylase activities. Its substrate specificity determines the biosynthesis of branched-chain and/or straight-chain of fatty acids.</text>
</comment>
<evidence type="ECO:0000256" key="6">
    <source>
        <dbReference type="ARBA" id="ARBA00023160"/>
    </source>
</evidence>
<gene>
    <name evidence="9" type="primary">fabH</name>
    <name evidence="12" type="ORF">IAB02_09710</name>
</gene>
<keyword evidence="2 9" id="KW-0444">Lipid biosynthesis</keyword>
<dbReference type="EMBL" id="DVMU01000205">
    <property type="protein sequence ID" value="HIU34828.1"/>
    <property type="molecule type" value="Genomic_DNA"/>
</dbReference>
<evidence type="ECO:0000256" key="1">
    <source>
        <dbReference type="ARBA" id="ARBA00008642"/>
    </source>
</evidence>
<dbReference type="InterPro" id="IPR013751">
    <property type="entry name" value="ACP_syn_III_N"/>
</dbReference>
<comment type="subunit">
    <text evidence="9">Homodimer.</text>
</comment>
<dbReference type="CDD" id="cd00830">
    <property type="entry name" value="KAS_III"/>
    <property type="match status" value="1"/>
</dbReference>
<reference evidence="12" key="1">
    <citation type="submission" date="2020-10" db="EMBL/GenBank/DDBJ databases">
        <authorList>
            <person name="Gilroy R."/>
        </authorList>
    </citation>
    <scope>NUCLEOTIDE SEQUENCE</scope>
    <source>
        <strain evidence="12">ChiHcec3-11533</strain>
    </source>
</reference>
<dbReference type="GO" id="GO:0006633">
    <property type="term" value="P:fatty acid biosynthetic process"/>
    <property type="evidence" value="ECO:0007669"/>
    <property type="project" value="UniProtKB-UniRule"/>
</dbReference>
<sequence>MPREDGTLKILGTGSALPEKVVCNDDLTLFLDTSDEWISTRTGIRERRVLSEETLLDLANRAAENALENAKVAAEDLDMILVTTAKGEAVTPATACMVQGAIGAHCPAFDLNAACAGFLYALDTADAFIASKKAKTILIVSAEALSRFCDWKDRSTCVLFGDGAGAVVVGEGDGLIGTKLFAQSNEPILYAYGDPGNSPYEREKHPLTPLHMAGQEVYKFAVSHSSRDLLELIERAGKTPDEIDHYLLHQANLRIVEAVRHRLHQPEAKFPHNIERTGNTSSASVPILLDELNRAGKLKTGDLIAMSAFGAGLSTGAALLRWTL</sequence>
<protein>
    <recommendedName>
        <fullName evidence="9">Beta-ketoacyl-[acyl-carrier-protein] synthase III</fullName>
        <shortName evidence="9">Beta-ketoacyl-ACP synthase III</shortName>
        <shortName evidence="9">KAS III</shortName>
        <ecNumber evidence="9">2.3.1.180</ecNumber>
    </recommendedName>
    <alternativeName>
        <fullName evidence="9">3-oxoacyl-[acyl-carrier-protein] synthase 3</fullName>
    </alternativeName>
    <alternativeName>
        <fullName evidence="9">3-oxoacyl-[acyl-carrier-protein] synthase III</fullName>
    </alternativeName>
</protein>
<dbReference type="NCBIfam" id="NF006829">
    <property type="entry name" value="PRK09352.1"/>
    <property type="match status" value="1"/>
</dbReference>
<keyword evidence="5 9" id="KW-0443">Lipid metabolism</keyword>
<dbReference type="Gene3D" id="3.40.47.10">
    <property type="match status" value="1"/>
</dbReference>
<evidence type="ECO:0000256" key="8">
    <source>
        <dbReference type="ARBA" id="ARBA00023315"/>
    </source>
</evidence>
<evidence type="ECO:0000256" key="5">
    <source>
        <dbReference type="ARBA" id="ARBA00023098"/>
    </source>
</evidence>
<organism evidence="12 13">
    <name type="scientific">Candidatus Pullichristensenella excrementigallinarum</name>
    <dbReference type="NCBI Taxonomy" id="2840907"/>
    <lineage>
        <taxon>Bacteria</taxon>
        <taxon>Bacillati</taxon>
        <taxon>Bacillota</taxon>
        <taxon>Clostridia</taxon>
        <taxon>Candidatus Pullichristensenella</taxon>
    </lineage>
</organism>
<dbReference type="PANTHER" id="PTHR43091">
    <property type="entry name" value="3-OXOACYL-[ACYL-CARRIER-PROTEIN] SYNTHASE"/>
    <property type="match status" value="1"/>
</dbReference>
<comment type="subcellular location">
    <subcellularLocation>
        <location evidence="9">Cytoplasm</location>
    </subcellularLocation>
</comment>
<dbReference type="SUPFAM" id="SSF53901">
    <property type="entry name" value="Thiolase-like"/>
    <property type="match status" value="1"/>
</dbReference>
<dbReference type="HAMAP" id="MF_01815">
    <property type="entry name" value="FabH"/>
    <property type="match status" value="1"/>
</dbReference>
<keyword evidence="7 9" id="KW-0511">Multifunctional enzyme</keyword>
<evidence type="ECO:0000313" key="13">
    <source>
        <dbReference type="Proteomes" id="UP000824072"/>
    </source>
</evidence>
<feature type="region of interest" description="ACP-binding" evidence="9">
    <location>
        <begin position="250"/>
        <end position="254"/>
    </location>
</feature>
<evidence type="ECO:0000256" key="3">
    <source>
        <dbReference type="ARBA" id="ARBA00022679"/>
    </source>
</evidence>
<name>A0A9D1LBU6_9FIRM</name>
<evidence type="ECO:0000256" key="2">
    <source>
        <dbReference type="ARBA" id="ARBA00022516"/>
    </source>
</evidence>
<keyword evidence="4 9" id="KW-0276">Fatty acid metabolism</keyword>
<dbReference type="NCBIfam" id="TIGR00747">
    <property type="entry name" value="fabH"/>
    <property type="match status" value="1"/>
</dbReference>
<dbReference type="InterPro" id="IPR013747">
    <property type="entry name" value="ACP_syn_III_C"/>
</dbReference>
<keyword evidence="3 9" id="KW-0808">Transferase</keyword>
<feature type="domain" description="Beta-ketoacyl-[acyl-carrier-protein] synthase III C-terminal" evidence="10">
    <location>
        <begin position="234"/>
        <end position="322"/>
    </location>
</feature>
<keyword evidence="6 9" id="KW-0275">Fatty acid biosynthesis</keyword>
<dbReference type="GO" id="GO:0033818">
    <property type="term" value="F:beta-ketoacyl-acyl-carrier-protein synthase III activity"/>
    <property type="evidence" value="ECO:0007669"/>
    <property type="project" value="UniProtKB-UniRule"/>
</dbReference>
<dbReference type="PANTHER" id="PTHR43091:SF1">
    <property type="entry name" value="BETA-KETOACYL-[ACYL-CARRIER-PROTEIN] SYNTHASE III, CHLOROPLASTIC"/>
    <property type="match status" value="1"/>
</dbReference>
<comment type="pathway">
    <text evidence="9">Lipid metabolism; fatty acid biosynthesis.</text>
</comment>
<evidence type="ECO:0000256" key="9">
    <source>
        <dbReference type="HAMAP-Rule" id="MF_01815"/>
    </source>
</evidence>
<dbReference type="Pfam" id="PF08541">
    <property type="entry name" value="ACP_syn_III_C"/>
    <property type="match status" value="1"/>
</dbReference>
<dbReference type="GO" id="GO:0005737">
    <property type="term" value="C:cytoplasm"/>
    <property type="evidence" value="ECO:0007669"/>
    <property type="project" value="UniProtKB-SubCell"/>
</dbReference>
<evidence type="ECO:0000256" key="4">
    <source>
        <dbReference type="ARBA" id="ARBA00022832"/>
    </source>
</evidence>
<keyword evidence="8 9" id="KW-0012">Acyltransferase</keyword>
<comment type="caution">
    <text evidence="12">The sequence shown here is derived from an EMBL/GenBank/DDBJ whole genome shotgun (WGS) entry which is preliminary data.</text>
</comment>
<comment type="similarity">
    <text evidence="1 9">Belongs to the thiolase-like superfamily. FabH family.</text>
</comment>
<dbReference type="Pfam" id="PF08545">
    <property type="entry name" value="ACP_syn_III"/>
    <property type="match status" value="1"/>
</dbReference>
<feature type="active site" evidence="9">
    <location>
        <position position="279"/>
    </location>
</feature>
<proteinExistence type="inferred from homology"/>
<evidence type="ECO:0000256" key="7">
    <source>
        <dbReference type="ARBA" id="ARBA00023268"/>
    </source>
</evidence>
<dbReference type="InterPro" id="IPR016039">
    <property type="entry name" value="Thiolase-like"/>
</dbReference>
<evidence type="ECO:0000259" key="10">
    <source>
        <dbReference type="Pfam" id="PF08541"/>
    </source>
</evidence>
<dbReference type="Proteomes" id="UP000824072">
    <property type="component" value="Unassembled WGS sequence"/>
</dbReference>
<comment type="catalytic activity">
    <reaction evidence="9">
        <text>malonyl-[ACP] + acetyl-CoA + H(+) = 3-oxobutanoyl-[ACP] + CO2 + CoA</text>
        <dbReference type="Rhea" id="RHEA:12080"/>
        <dbReference type="Rhea" id="RHEA-COMP:9623"/>
        <dbReference type="Rhea" id="RHEA-COMP:9625"/>
        <dbReference type="ChEBI" id="CHEBI:15378"/>
        <dbReference type="ChEBI" id="CHEBI:16526"/>
        <dbReference type="ChEBI" id="CHEBI:57287"/>
        <dbReference type="ChEBI" id="CHEBI:57288"/>
        <dbReference type="ChEBI" id="CHEBI:78449"/>
        <dbReference type="ChEBI" id="CHEBI:78450"/>
        <dbReference type="EC" id="2.3.1.180"/>
    </reaction>
</comment>
<dbReference type="GO" id="GO:0004315">
    <property type="term" value="F:3-oxoacyl-[acyl-carrier-protein] synthase activity"/>
    <property type="evidence" value="ECO:0007669"/>
    <property type="project" value="InterPro"/>
</dbReference>
<evidence type="ECO:0000259" key="11">
    <source>
        <dbReference type="Pfam" id="PF08545"/>
    </source>
</evidence>
<feature type="active site" evidence="9">
    <location>
        <position position="249"/>
    </location>
</feature>
<evidence type="ECO:0000313" key="12">
    <source>
        <dbReference type="EMBL" id="HIU34828.1"/>
    </source>
</evidence>
<keyword evidence="9" id="KW-0963">Cytoplasm</keyword>
<accession>A0A9D1LBU6</accession>
<feature type="active site" evidence="9">
    <location>
        <position position="115"/>
    </location>
</feature>
<reference evidence="12" key="2">
    <citation type="journal article" date="2021" name="PeerJ">
        <title>Extensive microbial diversity within the chicken gut microbiome revealed by metagenomics and culture.</title>
        <authorList>
            <person name="Gilroy R."/>
            <person name="Ravi A."/>
            <person name="Getino M."/>
            <person name="Pursley I."/>
            <person name="Horton D.L."/>
            <person name="Alikhan N.F."/>
            <person name="Baker D."/>
            <person name="Gharbi K."/>
            <person name="Hall N."/>
            <person name="Watson M."/>
            <person name="Adriaenssens E.M."/>
            <person name="Foster-Nyarko E."/>
            <person name="Jarju S."/>
            <person name="Secka A."/>
            <person name="Antonio M."/>
            <person name="Oren A."/>
            <person name="Chaudhuri R.R."/>
            <person name="La Ragione R."/>
            <person name="Hildebrand F."/>
            <person name="Pallen M.J."/>
        </authorList>
    </citation>
    <scope>NUCLEOTIDE SEQUENCE</scope>
    <source>
        <strain evidence="12">ChiHcec3-11533</strain>
    </source>
</reference>
<comment type="domain">
    <text evidence="9">The last Arg residue of the ACP-binding site is essential for the weak association between ACP/AcpP and FabH.</text>
</comment>